<keyword evidence="3" id="KW-1185">Reference proteome</keyword>
<keyword evidence="1" id="KW-0472">Membrane</keyword>
<sequence>MEKVKSFKEKKYYSSKRKEGERLYFSLEIEYTVVDYASMNENHRNIDISMIIKYLFVVNSSGRCERNSLNRQGNSWKIRSSFDNACTFENSIMIQPQYRSYGVGTIAINQLLLIAKQYIPEYSLSGFLSPVDAYEENFKRRDKLYRNVGFNINDDSFFIDKIDSLKIKNVIDGIEEVDFTHELSNMFEEKYNLKNTITGLEKSKENCWKINTELEDKTNKLWKYLIGSWIIFIFSLYMK</sequence>
<protein>
    <submittedName>
        <fullName evidence="2">Uncharacterized protein</fullName>
    </submittedName>
</protein>
<proteinExistence type="predicted"/>
<dbReference type="KEGG" id="ssei:FJR45_06730"/>
<gene>
    <name evidence="2" type="ORF">FJR45_06730</name>
</gene>
<evidence type="ECO:0000313" key="3">
    <source>
        <dbReference type="Proteomes" id="UP000593719"/>
    </source>
</evidence>
<dbReference type="AlphaFoldDB" id="A0A7M1B1Q0"/>
<keyword evidence="1" id="KW-0812">Transmembrane</keyword>
<dbReference type="EMBL" id="CP041235">
    <property type="protein sequence ID" value="QOP43661.1"/>
    <property type="molecule type" value="Genomic_DNA"/>
</dbReference>
<dbReference type="RefSeq" id="WP_193149809.1">
    <property type="nucleotide sequence ID" value="NZ_CP041235.1"/>
</dbReference>
<accession>A0A7M1B1Q0</accession>
<evidence type="ECO:0000256" key="1">
    <source>
        <dbReference type="SAM" id="Phobius"/>
    </source>
</evidence>
<evidence type="ECO:0000313" key="2">
    <source>
        <dbReference type="EMBL" id="QOP43661.1"/>
    </source>
</evidence>
<reference evidence="2 3" key="1">
    <citation type="submission" date="2019-06" db="EMBL/GenBank/DDBJ databases">
        <title>Sulfurimonas gotlandica sp. nov., a chemoautotrophic and psychrotolerant epsilonproteobacterium isolated from a pelagic redoxcline, and an emended description of the genus Sulfurimonas.</title>
        <authorList>
            <person name="Wang S."/>
            <person name="Jiang L."/>
            <person name="Shao Z."/>
        </authorList>
    </citation>
    <scope>NUCLEOTIDE SEQUENCE [LARGE SCALE GENOMIC DNA]</scope>
    <source>
        <strain evidence="2 3">S2-6</strain>
    </source>
</reference>
<keyword evidence="1" id="KW-1133">Transmembrane helix</keyword>
<dbReference type="Proteomes" id="UP000593719">
    <property type="component" value="Chromosome"/>
</dbReference>
<name>A0A7M1B1Q0_9BACT</name>
<feature type="transmembrane region" description="Helical" evidence="1">
    <location>
        <begin position="221"/>
        <end position="238"/>
    </location>
</feature>
<organism evidence="2 3">
    <name type="scientific">Sulfurimonas sediminis</name>
    <dbReference type="NCBI Taxonomy" id="2590020"/>
    <lineage>
        <taxon>Bacteria</taxon>
        <taxon>Pseudomonadati</taxon>
        <taxon>Campylobacterota</taxon>
        <taxon>Epsilonproteobacteria</taxon>
        <taxon>Campylobacterales</taxon>
        <taxon>Sulfurimonadaceae</taxon>
        <taxon>Sulfurimonas</taxon>
    </lineage>
</organism>